<protein>
    <submittedName>
        <fullName evidence="1">Uncharacterized protein</fullName>
    </submittedName>
</protein>
<reference evidence="2" key="1">
    <citation type="submission" date="2014-03" db="EMBL/GenBank/DDBJ databases">
        <title>The Genome Sequence of Puccinia striiformis f. sp. tritici PST-78.</title>
        <authorList>
            <consortium name="The Broad Institute Genome Sequencing Platform"/>
            <person name="Cuomo C."/>
            <person name="Hulbert S."/>
            <person name="Chen X."/>
            <person name="Walker B."/>
            <person name="Young S.K."/>
            <person name="Zeng Q."/>
            <person name="Gargeya S."/>
            <person name="Fitzgerald M."/>
            <person name="Haas B."/>
            <person name="Abouelleil A."/>
            <person name="Alvarado L."/>
            <person name="Arachchi H.M."/>
            <person name="Berlin A.M."/>
            <person name="Chapman S.B."/>
            <person name="Goldberg J."/>
            <person name="Griggs A."/>
            <person name="Gujja S."/>
            <person name="Hansen M."/>
            <person name="Howarth C."/>
            <person name="Imamovic A."/>
            <person name="Larimer J."/>
            <person name="McCowan C."/>
            <person name="Montmayeur A."/>
            <person name="Murphy C."/>
            <person name="Neiman D."/>
            <person name="Pearson M."/>
            <person name="Priest M."/>
            <person name="Roberts A."/>
            <person name="Saif S."/>
            <person name="Shea T."/>
            <person name="Sisk P."/>
            <person name="Sykes S."/>
            <person name="Wortman J."/>
            <person name="Nusbaum C."/>
            <person name="Birren B."/>
        </authorList>
    </citation>
    <scope>NUCLEOTIDE SEQUENCE [LARGE SCALE GENOMIC DNA]</scope>
    <source>
        <strain evidence="2">race PST-78</strain>
    </source>
</reference>
<proteinExistence type="predicted"/>
<dbReference type="AlphaFoldDB" id="A0A0L0W2K4"/>
<keyword evidence="2" id="KW-1185">Reference proteome</keyword>
<evidence type="ECO:0000313" key="1">
    <source>
        <dbReference type="EMBL" id="KNF05778.1"/>
    </source>
</evidence>
<accession>A0A0L0W2K4</accession>
<sequence length="185" mass="21116">MTDSPGNTTSNIPHLPSEQWSCLVIKAQHAALIQSEASDKIKIIGGLINDSNLLKFYANKVLDNLTGYWEAFKTRMFQVALPLNWWAYSARARTLQTLANFDAAEIVKITDSDLAQFIIFGLAQDLQDRVAKHQIMEKNLFEYSYFETTSQRLGYHRKERPNSSLSPLNLVNKQRRFHLACSHLA</sequence>
<name>A0A0L0W2K4_9BASI</name>
<comment type="caution">
    <text evidence="1">The sequence shown here is derived from an EMBL/GenBank/DDBJ whole genome shotgun (WGS) entry which is preliminary data.</text>
</comment>
<dbReference type="Proteomes" id="UP000054564">
    <property type="component" value="Unassembled WGS sequence"/>
</dbReference>
<evidence type="ECO:0000313" key="2">
    <source>
        <dbReference type="Proteomes" id="UP000054564"/>
    </source>
</evidence>
<dbReference type="STRING" id="1165861.A0A0L0W2K4"/>
<dbReference type="EMBL" id="AJIL01000006">
    <property type="protein sequence ID" value="KNF05778.1"/>
    <property type="molecule type" value="Genomic_DNA"/>
</dbReference>
<organism evidence="1 2">
    <name type="scientific">Puccinia striiformis f. sp. tritici PST-78</name>
    <dbReference type="NCBI Taxonomy" id="1165861"/>
    <lineage>
        <taxon>Eukaryota</taxon>
        <taxon>Fungi</taxon>
        <taxon>Dikarya</taxon>
        <taxon>Basidiomycota</taxon>
        <taxon>Pucciniomycotina</taxon>
        <taxon>Pucciniomycetes</taxon>
        <taxon>Pucciniales</taxon>
        <taxon>Pucciniaceae</taxon>
        <taxon>Puccinia</taxon>
    </lineage>
</organism>
<gene>
    <name evidence="1" type="ORF">PSTG_01175</name>
</gene>